<feature type="compositionally biased region" description="Polar residues" evidence="4">
    <location>
        <begin position="136"/>
        <end position="153"/>
    </location>
</feature>
<feature type="region of interest" description="Disordered" evidence="4">
    <location>
        <begin position="752"/>
        <end position="814"/>
    </location>
</feature>
<keyword evidence="6" id="KW-1185">Reference proteome</keyword>
<dbReference type="Proteomes" id="UP000075714">
    <property type="component" value="Unassembled WGS sequence"/>
</dbReference>
<proteinExistence type="predicted"/>
<sequence>MYIARSRSSIDKALSPEDLYRQFVAIRDAVLRKAAAASGCGVLRSHSREDEGEEAPDSVEVPRPGVVVSGAALTDEPERPATAAAAASGWAPAITSPGRIGNGYVGSGYVGGGGGIAGGAFDGGYQQSPRCRASDAASTASMHSPHRLSNATFADSPIDRPSAPATTTAYPPLGTVALSPRASPCGSQSAAVAPPISPRLPPPDLPQDAAGTGSPVIIDLQHFYRSPTPSTGGLTLPTDRQSQAASPFQGAVSYASDCVAYNALYTGAAPRTARSPPAPGDAPEAGREEGMPAEEEGAPTAAQGAGSGGDGGALGELAGCSIPGTDSLFSLHPSVPCGGTEPSWPHSQTLPELGAGARERCASGATCAAARMLVFQEDMASAVGDRQAAEVVETGGEVRLSRQGSGVVVHGGSHTLFGAAGVDGGHGSRGSSASGRGSRFSDYQCAVRSAAAGQVLVPLPPLDLPAAERGSGSVGAEYSAASASAKATPTHTAGVISGVLGRDGVYSSTAEHTPASPFSSYVPLPLPGLPPLSMQAVAGDGNPAAATALRPAVPLPTSPSMEAAAADAARKCLDKGVPFAVMTRERFAAVVAAAEAHDSPLALHLLTTTCAYYPGTGRHAASVGGAALDVGCCASEGSGSAASSPLAGSFSGAGLLGRKPATAAATAAVAAVRKLLDGGEALHVMSPGEYQRIVLAAQYGVRQLHDMLAAVPAAPPAAGEPGAPPRTPDLDVTSPRAMTAAAVAIGRLPPLLPAPRAGSMGRRGSHRRGTSIGSEGSFTATVVRCQSGSSTPVRAEPSASAPTIGGPAASQPQGPERLRALVQAAQHGNAARVAYLVSRGADVNATEGAGPQQHPPATPSAPVEAHAVPATGATATPLGVIAGRTALHYAAEAGSFSVVQLLLHFGAFVGVRDSMGGQLRGRRRRTAHDLARRKGHEAVAQLLKDAAERRRGAVRSCAAAAAAAAERDSSAGSSVGAARPALGLGLGFGSRASPRLLSRDIGGASGARSAASATTAAAAPAAGVKDGGSVAHGGPTVAAAAAPSAGGFEKHRDVCSGRSAGYESEGSATALAVPRSPLSRFSKEATAAAAVTAATVGTHPAARVPPAATVASAVAASEICADSSPALPVPAAGAAKAAAAAAAADGGSAGGAGAGASQEAAESDSRVAGGRGGRRRGLLACFVCGA</sequence>
<dbReference type="PROSITE" id="PS50088">
    <property type="entry name" value="ANK_REPEAT"/>
    <property type="match status" value="2"/>
</dbReference>
<evidence type="ECO:0000313" key="5">
    <source>
        <dbReference type="EMBL" id="KXZ49157.1"/>
    </source>
</evidence>
<dbReference type="PROSITE" id="PS50297">
    <property type="entry name" value="ANK_REP_REGION"/>
    <property type="match status" value="1"/>
</dbReference>
<comment type="caution">
    <text evidence="5">The sequence shown here is derived from an EMBL/GenBank/DDBJ whole genome shotgun (WGS) entry which is preliminary data.</text>
</comment>
<protein>
    <submittedName>
        <fullName evidence="5">Uncharacterized protein</fullName>
    </submittedName>
</protein>
<feature type="region of interest" description="Disordered" evidence="4">
    <location>
        <begin position="844"/>
        <end position="863"/>
    </location>
</feature>
<dbReference type="SUPFAM" id="SSF48403">
    <property type="entry name" value="Ankyrin repeat"/>
    <property type="match status" value="1"/>
</dbReference>
<keyword evidence="2 3" id="KW-0040">ANK repeat</keyword>
<evidence type="ECO:0000256" key="1">
    <source>
        <dbReference type="ARBA" id="ARBA00022737"/>
    </source>
</evidence>
<feature type="repeat" description="ANK" evidence="3">
    <location>
        <begin position="882"/>
        <end position="914"/>
    </location>
</feature>
<dbReference type="SMART" id="SM00248">
    <property type="entry name" value="ANK"/>
    <property type="match status" value="2"/>
</dbReference>
<evidence type="ECO:0000256" key="4">
    <source>
        <dbReference type="SAM" id="MobiDB-lite"/>
    </source>
</evidence>
<organism evidence="5 6">
    <name type="scientific">Gonium pectorale</name>
    <name type="common">Green alga</name>
    <dbReference type="NCBI Taxonomy" id="33097"/>
    <lineage>
        <taxon>Eukaryota</taxon>
        <taxon>Viridiplantae</taxon>
        <taxon>Chlorophyta</taxon>
        <taxon>core chlorophytes</taxon>
        <taxon>Chlorophyceae</taxon>
        <taxon>CS clade</taxon>
        <taxon>Chlamydomonadales</taxon>
        <taxon>Volvocaceae</taxon>
        <taxon>Gonium</taxon>
    </lineage>
</organism>
<evidence type="ECO:0000256" key="3">
    <source>
        <dbReference type="PROSITE-ProRule" id="PRU00023"/>
    </source>
</evidence>
<feature type="region of interest" description="Disordered" evidence="4">
    <location>
        <begin position="1148"/>
        <end position="1172"/>
    </location>
</feature>
<dbReference type="PANTHER" id="PTHR24171">
    <property type="entry name" value="ANKYRIN REPEAT DOMAIN-CONTAINING PROTEIN 39-RELATED"/>
    <property type="match status" value="1"/>
</dbReference>
<feature type="region of interest" description="Disordered" evidence="4">
    <location>
        <begin position="127"/>
        <end position="212"/>
    </location>
</feature>
<evidence type="ECO:0000256" key="2">
    <source>
        <dbReference type="ARBA" id="ARBA00023043"/>
    </source>
</evidence>
<dbReference type="PANTHER" id="PTHR24171:SF9">
    <property type="entry name" value="ANKYRIN REPEAT DOMAIN-CONTAINING PROTEIN 39"/>
    <property type="match status" value="1"/>
</dbReference>
<accession>A0A150GH72</accession>
<feature type="region of interest" description="Disordered" evidence="4">
    <location>
        <begin position="1048"/>
        <end position="1069"/>
    </location>
</feature>
<dbReference type="AlphaFoldDB" id="A0A150GH72"/>
<dbReference type="InterPro" id="IPR002110">
    <property type="entry name" value="Ankyrin_rpt"/>
</dbReference>
<feature type="compositionally biased region" description="Polar residues" evidence="4">
    <location>
        <begin position="776"/>
        <end position="792"/>
    </location>
</feature>
<feature type="repeat" description="ANK" evidence="3">
    <location>
        <begin position="816"/>
        <end position="848"/>
    </location>
</feature>
<dbReference type="Gene3D" id="1.25.40.20">
    <property type="entry name" value="Ankyrin repeat-containing domain"/>
    <property type="match status" value="1"/>
</dbReference>
<feature type="compositionally biased region" description="Pro residues" evidence="4">
    <location>
        <begin position="195"/>
        <end position="205"/>
    </location>
</feature>
<gene>
    <name evidence="5" type="ORF">GPECTOR_23g84</name>
</gene>
<dbReference type="OrthoDB" id="426293at2759"/>
<name>A0A150GH72_GONPE</name>
<reference evidence="6" key="1">
    <citation type="journal article" date="2016" name="Nat. Commun.">
        <title>The Gonium pectorale genome demonstrates co-option of cell cycle regulation during the evolution of multicellularity.</title>
        <authorList>
            <person name="Hanschen E.R."/>
            <person name="Marriage T.N."/>
            <person name="Ferris P.J."/>
            <person name="Hamaji T."/>
            <person name="Toyoda A."/>
            <person name="Fujiyama A."/>
            <person name="Neme R."/>
            <person name="Noguchi H."/>
            <person name="Minakuchi Y."/>
            <person name="Suzuki M."/>
            <person name="Kawai-Toyooka H."/>
            <person name="Smith D.R."/>
            <person name="Sparks H."/>
            <person name="Anderson J."/>
            <person name="Bakaric R."/>
            <person name="Luria V."/>
            <person name="Karger A."/>
            <person name="Kirschner M.W."/>
            <person name="Durand P.M."/>
            <person name="Michod R.E."/>
            <person name="Nozaki H."/>
            <person name="Olson B.J."/>
        </authorList>
    </citation>
    <scope>NUCLEOTIDE SEQUENCE [LARGE SCALE GENOMIC DNA]</scope>
    <source>
        <strain evidence="6">NIES-2863</strain>
    </source>
</reference>
<feature type="region of interest" description="Disordered" evidence="4">
    <location>
        <begin position="269"/>
        <end position="312"/>
    </location>
</feature>
<dbReference type="EMBL" id="LSYV01000024">
    <property type="protein sequence ID" value="KXZ49157.1"/>
    <property type="molecule type" value="Genomic_DNA"/>
</dbReference>
<evidence type="ECO:0000313" key="6">
    <source>
        <dbReference type="Proteomes" id="UP000075714"/>
    </source>
</evidence>
<dbReference type="InterPro" id="IPR036770">
    <property type="entry name" value="Ankyrin_rpt-contain_sf"/>
</dbReference>
<feature type="compositionally biased region" description="Low complexity" evidence="4">
    <location>
        <begin position="163"/>
        <end position="172"/>
    </location>
</feature>
<keyword evidence="1" id="KW-0677">Repeat</keyword>
<dbReference type="Pfam" id="PF00023">
    <property type="entry name" value="Ank"/>
    <property type="match status" value="1"/>
</dbReference>